<proteinExistence type="inferred from homology"/>
<gene>
    <name evidence="7" type="ORF">SINC0208_LOCUS12276</name>
</gene>
<feature type="active site" description="Proton donor" evidence="5">
    <location>
        <position position="141"/>
    </location>
</feature>
<dbReference type="GO" id="GO:0004563">
    <property type="term" value="F:beta-N-acetylhexosaminidase activity"/>
    <property type="evidence" value="ECO:0007669"/>
    <property type="project" value="UniProtKB-EC"/>
</dbReference>
<reference evidence="7" key="1">
    <citation type="submission" date="2021-01" db="EMBL/GenBank/DDBJ databases">
        <authorList>
            <person name="Corre E."/>
            <person name="Pelletier E."/>
            <person name="Niang G."/>
            <person name="Scheremetjew M."/>
            <person name="Finn R."/>
            <person name="Kale V."/>
            <person name="Holt S."/>
            <person name="Cochrane G."/>
            <person name="Meng A."/>
            <person name="Brown T."/>
            <person name="Cohen L."/>
        </authorList>
    </citation>
    <scope>NUCLEOTIDE SEQUENCE</scope>
    <source>
        <strain evidence="7">S3</strain>
    </source>
</reference>
<evidence type="ECO:0000256" key="5">
    <source>
        <dbReference type="PIRSR" id="PIRSR625705-1"/>
    </source>
</evidence>
<dbReference type="EC" id="3.2.1.52" evidence="3"/>
<accession>A0A7S3ISS2</accession>
<evidence type="ECO:0000256" key="4">
    <source>
        <dbReference type="ARBA" id="ARBA00022801"/>
    </source>
</evidence>
<organism evidence="7">
    <name type="scientific">Strombidium inclinatum</name>
    <dbReference type="NCBI Taxonomy" id="197538"/>
    <lineage>
        <taxon>Eukaryota</taxon>
        <taxon>Sar</taxon>
        <taxon>Alveolata</taxon>
        <taxon>Ciliophora</taxon>
        <taxon>Intramacronucleata</taxon>
        <taxon>Spirotrichea</taxon>
        <taxon>Oligotrichia</taxon>
        <taxon>Strombidiidae</taxon>
        <taxon>Strombidium</taxon>
    </lineage>
</organism>
<sequence length="391" mass="44312">MSQGKLNVLHIHLSDTGSWPMEIDMYPEFTKDASYRNETYTRQEIRDLVQFAKERGVKILPEIDMPGHSPAHFDAPEITAQYGPIVQCTTVEYNTPEYCFEPPAGQWNISNPNVTTILLNVLTQLSEDFSTAPHLHIGADEVNTNCSAVGTAYEHSTYDEKKNFTKYSVQAFLENILTNITDNLGMKVAMWQDSIAVYDVEIDEPEDVLIQIWSYHDAQGPVLKKYCQEGSQMIQSATRYYYLDCGDENPFLSPPNFCTTFESWKTIYLQDIITASPGMPEECDNSFTGASVQLWSEKINKNTMMAKLFPRALALAERLWSNPTIPASNDGEEWIPAQMRLRLVNDFNLMNKCLEVAPMQPEFCLKNPAICDEFALTHGPRSNLHSVSSLE</sequence>
<dbReference type="InterPro" id="IPR025705">
    <property type="entry name" value="Beta_hexosaminidase_sua/sub"/>
</dbReference>
<dbReference type="AlphaFoldDB" id="A0A7S3ISS2"/>
<dbReference type="GO" id="GO:0030203">
    <property type="term" value="P:glycosaminoglycan metabolic process"/>
    <property type="evidence" value="ECO:0007669"/>
    <property type="project" value="TreeGrafter"/>
</dbReference>
<dbReference type="GO" id="GO:0005975">
    <property type="term" value="P:carbohydrate metabolic process"/>
    <property type="evidence" value="ECO:0007669"/>
    <property type="project" value="InterPro"/>
</dbReference>
<evidence type="ECO:0000313" key="7">
    <source>
        <dbReference type="EMBL" id="CAE0331642.1"/>
    </source>
</evidence>
<evidence type="ECO:0000259" key="6">
    <source>
        <dbReference type="Pfam" id="PF00728"/>
    </source>
</evidence>
<dbReference type="GO" id="GO:0016020">
    <property type="term" value="C:membrane"/>
    <property type="evidence" value="ECO:0007669"/>
    <property type="project" value="TreeGrafter"/>
</dbReference>
<dbReference type="SUPFAM" id="SSF51445">
    <property type="entry name" value="(Trans)glycosidases"/>
    <property type="match status" value="1"/>
</dbReference>
<dbReference type="InterPro" id="IPR017853">
    <property type="entry name" value="GH"/>
</dbReference>
<feature type="domain" description="Glycoside hydrolase family 20 catalytic" evidence="6">
    <location>
        <begin position="1"/>
        <end position="322"/>
    </location>
</feature>
<protein>
    <recommendedName>
        <fullName evidence="3">beta-N-acetylhexosaminidase</fullName>
        <ecNumber evidence="3">3.2.1.52</ecNumber>
    </recommendedName>
</protein>
<dbReference type="Pfam" id="PF00728">
    <property type="entry name" value="Glyco_hydro_20"/>
    <property type="match status" value="1"/>
</dbReference>
<dbReference type="Gene3D" id="3.20.20.80">
    <property type="entry name" value="Glycosidases"/>
    <property type="match status" value="1"/>
</dbReference>
<evidence type="ECO:0000256" key="3">
    <source>
        <dbReference type="ARBA" id="ARBA00012663"/>
    </source>
</evidence>
<dbReference type="PANTHER" id="PTHR22600">
    <property type="entry name" value="BETA-HEXOSAMINIDASE"/>
    <property type="match status" value="1"/>
</dbReference>
<dbReference type="InterPro" id="IPR015883">
    <property type="entry name" value="Glyco_hydro_20_cat"/>
</dbReference>
<dbReference type="PRINTS" id="PR00738">
    <property type="entry name" value="GLHYDRLASE20"/>
</dbReference>
<evidence type="ECO:0000256" key="2">
    <source>
        <dbReference type="ARBA" id="ARBA00006285"/>
    </source>
</evidence>
<dbReference type="PANTHER" id="PTHR22600:SF57">
    <property type="entry name" value="BETA-N-ACETYLHEXOSAMINIDASE"/>
    <property type="match status" value="1"/>
</dbReference>
<name>A0A7S3ISS2_9SPIT</name>
<dbReference type="EMBL" id="HBIH01030565">
    <property type="protein sequence ID" value="CAE0331642.1"/>
    <property type="molecule type" value="Transcribed_RNA"/>
</dbReference>
<keyword evidence="4" id="KW-0378">Hydrolase</keyword>
<comment type="similarity">
    <text evidence="2">Belongs to the glycosyl hydrolase 20 family.</text>
</comment>
<comment type="catalytic activity">
    <reaction evidence="1">
        <text>Hydrolysis of terminal non-reducing N-acetyl-D-hexosamine residues in N-acetyl-beta-D-hexosaminides.</text>
        <dbReference type="EC" id="3.2.1.52"/>
    </reaction>
</comment>
<evidence type="ECO:0000256" key="1">
    <source>
        <dbReference type="ARBA" id="ARBA00001231"/>
    </source>
</evidence>